<organism evidence="1 2">
    <name type="scientific">Brevundimonas alba</name>
    <dbReference type="NCBI Taxonomy" id="74314"/>
    <lineage>
        <taxon>Bacteria</taxon>
        <taxon>Pseudomonadati</taxon>
        <taxon>Pseudomonadota</taxon>
        <taxon>Alphaproteobacteria</taxon>
        <taxon>Caulobacterales</taxon>
        <taxon>Caulobacteraceae</taxon>
        <taxon>Brevundimonas</taxon>
    </lineage>
</organism>
<dbReference type="AlphaFoldDB" id="A0A7X6BMD6"/>
<keyword evidence="2" id="KW-1185">Reference proteome</keyword>
<dbReference type="EMBL" id="JAATJM010000001">
    <property type="protein sequence ID" value="NJC40222.1"/>
    <property type="molecule type" value="Genomic_DNA"/>
</dbReference>
<reference evidence="1 2" key="1">
    <citation type="submission" date="2020-03" db="EMBL/GenBank/DDBJ databases">
        <title>Genomic Encyclopedia of Type Strains, Phase IV (KMG-IV): sequencing the most valuable type-strain genomes for metagenomic binning, comparative biology and taxonomic classification.</title>
        <authorList>
            <person name="Goeker M."/>
        </authorList>
    </citation>
    <scope>NUCLEOTIDE SEQUENCE [LARGE SCALE GENOMIC DNA]</scope>
    <source>
        <strain evidence="1 2">DSM 4736</strain>
    </source>
</reference>
<gene>
    <name evidence="1" type="ORF">GGQ87_000480</name>
</gene>
<evidence type="ECO:0000313" key="1">
    <source>
        <dbReference type="EMBL" id="NJC40222.1"/>
    </source>
</evidence>
<proteinExistence type="predicted"/>
<accession>A0A7X6BMD6</accession>
<dbReference type="Proteomes" id="UP000587415">
    <property type="component" value="Unassembled WGS sequence"/>
</dbReference>
<comment type="caution">
    <text evidence="1">The sequence shown here is derived from an EMBL/GenBank/DDBJ whole genome shotgun (WGS) entry which is preliminary data.</text>
</comment>
<name>A0A7X6BMD6_9CAUL</name>
<protein>
    <submittedName>
        <fullName evidence="1">Uncharacterized protein</fullName>
    </submittedName>
</protein>
<sequence>MDHKILTLDRSGTNNEHAWMSDVRIVHLARSRFLPNAGGGTVFCVMTYRGEPGRALAYLIPGQYPEFEGEQAWFRVRWFSKRRREFIEQVEGKG</sequence>
<dbReference type="RefSeq" id="WP_168045122.1">
    <property type="nucleotide sequence ID" value="NZ_JAATJM010000001.1"/>
</dbReference>
<evidence type="ECO:0000313" key="2">
    <source>
        <dbReference type="Proteomes" id="UP000587415"/>
    </source>
</evidence>